<evidence type="ECO:0000313" key="3">
    <source>
        <dbReference type="EMBL" id="QJT22769.1"/>
    </source>
</evidence>
<evidence type="ECO:0000313" key="4">
    <source>
        <dbReference type="Proteomes" id="UP000501427"/>
    </source>
</evidence>
<dbReference type="GO" id="GO:0016788">
    <property type="term" value="F:hydrolase activity, acting on ester bonds"/>
    <property type="evidence" value="ECO:0007669"/>
    <property type="project" value="UniProtKB-ARBA"/>
</dbReference>
<gene>
    <name evidence="3" type="ORF">E4184_16005</name>
</gene>
<dbReference type="AlphaFoldDB" id="A0A6M4YCH1"/>
<dbReference type="InterPro" id="IPR013830">
    <property type="entry name" value="SGNH_hydro"/>
</dbReference>
<protein>
    <recommendedName>
        <fullName evidence="2">SGNH hydrolase-type esterase domain-containing protein</fullName>
    </recommendedName>
</protein>
<feature type="domain" description="SGNH hydrolase-type esterase" evidence="2">
    <location>
        <begin position="63"/>
        <end position="201"/>
    </location>
</feature>
<feature type="compositionally biased region" description="Basic and acidic residues" evidence="1">
    <location>
        <begin position="53"/>
        <end position="63"/>
    </location>
</feature>
<dbReference type="Proteomes" id="UP000501427">
    <property type="component" value="Chromosome"/>
</dbReference>
<organism evidence="3 4">
    <name type="scientific">Aeromonas media</name>
    <dbReference type="NCBI Taxonomy" id="651"/>
    <lineage>
        <taxon>Bacteria</taxon>
        <taxon>Pseudomonadati</taxon>
        <taxon>Pseudomonadota</taxon>
        <taxon>Gammaproteobacteria</taxon>
        <taxon>Aeromonadales</taxon>
        <taxon>Aeromonadaceae</taxon>
        <taxon>Aeromonas</taxon>
    </lineage>
</organism>
<proteinExistence type="predicted"/>
<dbReference type="InterPro" id="IPR036514">
    <property type="entry name" value="SGNH_hydro_sf"/>
</dbReference>
<dbReference type="SUPFAM" id="SSF52266">
    <property type="entry name" value="SGNH hydrolase"/>
    <property type="match status" value="1"/>
</dbReference>
<dbReference type="EMBL" id="CP038441">
    <property type="protein sequence ID" value="QJT22769.1"/>
    <property type="molecule type" value="Genomic_DNA"/>
</dbReference>
<dbReference type="Gene3D" id="3.40.50.1110">
    <property type="entry name" value="SGNH hydrolase"/>
    <property type="match status" value="1"/>
</dbReference>
<accession>A0A6M4YCH1</accession>
<sequence>MVFILIWLQKYQGGAQDAQGGTGEALRDGAALPAADRLWRAGVQTPGGGGDHIGVRRQPDRGARGQSGPELPQRTGELERPPRHQWRGIGGAGRARLPALLAEHRPALVILLEGGNDMLRGSGEGVLKANLAAMIEAAQGSGAQVLLVAVPRKSLFADGAPLYGELAQQYGLVLDEDSIGELLRTPGLKSDAVHFNAQGYGALAERLHRLLQERGAL</sequence>
<feature type="region of interest" description="Disordered" evidence="1">
    <location>
        <begin position="41"/>
        <end position="85"/>
    </location>
</feature>
<reference evidence="3 4" key="1">
    <citation type="submission" date="2019-03" db="EMBL/GenBank/DDBJ databases">
        <title>Novel transposon Tn6433 accelerates the dissemination of tet(E) in Aeromonas from aerobic biofilm under oxytetracycline stress.</title>
        <authorList>
            <person name="Shi Y."/>
            <person name="Tian Z."/>
            <person name="Zhang Y."/>
            <person name="Zhang H."/>
            <person name="Yang M."/>
        </authorList>
    </citation>
    <scope>NUCLEOTIDE SEQUENCE [LARGE SCALE GENOMIC DNA]</scope>
    <source>
        <strain evidence="3 4">T0.1-19</strain>
    </source>
</reference>
<name>A0A6M4YCH1_AERME</name>
<dbReference type="Pfam" id="PF13472">
    <property type="entry name" value="Lipase_GDSL_2"/>
    <property type="match status" value="1"/>
</dbReference>
<evidence type="ECO:0000256" key="1">
    <source>
        <dbReference type="SAM" id="MobiDB-lite"/>
    </source>
</evidence>
<evidence type="ECO:0000259" key="2">
    <source>
        <dbReference type="Pfam" id="PF13472"/>
    </source>
</evidence>